<dbReference type="RefSeq" id="WP_114484266.1">
    <property type="nucleotide sequence ID" value="NZ_QPJU01000014.1"/>
</dbReference>
<dbReference type="AlphaFoldDB" id="A0A369AE43"/>
<dbReference type="EMBL" id="QPJU01000014">
    <property type="protein sequence ID" value="RCX07375.1"/>
    <property type="molecule type" value="Genomic_DNA"/>
</dbReference>
<name>A0A369AE43_9BURK</name>
<keyword evidence="2" id="KW-1185">Reference proteome</keyword>
<sequence>MRIEFDAAKDIANQSKHGVSLAFASELDWEAALVWVDERFEYGETRMIALAPETGTLYYVAFVDRGNVRRIISLRRANRREVKYYVQNF</sequence>
<dbReference type="Gene3D" id="3.10.450.530">
    <property type="entry name" value="Ribonuclease toxin, BrnT, of type II toxin-antitoxin system"/>
    <property type="match status" value="1"/>
</dbReference>
<gene>
    <name evidence="1" type="ORF">DFR45_11426</name>
</gene>
<proteinExistence type="predicted"/>
<evidence type="ECO:0000313" key="2">
    <source>
        <dbReference type="Proteomes" id="UP000252174"/>
    </source>
</evidence>
<comment type="caution">
    <text evidence="1">The sequence shown here is derived from an EMBL/GenBank/DDBJ whole genome shotgun (WGS) entry which is preliminary data.</text>
</comment>
<dbReference type="Proteomes" id="UP000252174">
    <property type="component" value="Unassembled WGS sequence"/>
</dbReference>
<dbReference type="InterPro" id="IPR038573">
    <property type="entry name" value="BrnT_sf"/>
</dbReference>
<dbReference type="Pfam" id="PF04365">
    <property type="entry name" value="BrnT_toxin"/>
    <property type="match status" value="1"/>
</dbReference>
<accession>A0A369AE43</accession>
<reference evidence="1 2" key="1">
    <citation type="submission" date="2018-07" db="EMBL/GenBank/DDBJ databases">
        <title>Genomic Encyclopedia of Type Strains, Phase IV (KMG-IV): sequencing the most valuable type-strain genomes for metagenomic binning, comparative biology and taxonomic classification.</title>
        <authorList>
            <person name="Goeker M."/>
        </authorList>
    </citation>
    <scope>NUCLEOTIDE SEQUENCE [LARGE SCALE GENOMIC DNA]</scope>
    <source>
        <strain evidence="1 2">DSM 100911</strain>
    </source>
</reference>
<protein>
    <submittedName>
        <fullName evidence="1">Uncharacterized protein</fullName>
    </submittedName>
</protein>
<organism evidence="1 2">
    <name type="scientific">Extensimonas vulgaris</name>
    <dbReference type="NCBI Taxonomy" id="1031594"/>
    <lineage>
        <taxon>Bacteria</taxon>
        <taxon>Pseudomonadati</taxon>
        <taxon>Pseudomonadota</taxon>
        <taxon>Betaproteobacteria</taxon>
        <taxon>Burkholderiales</taxon>
        <taxon>Comamonadaceae</taxon>
        <taxon>Extensimonas</taxon>
    </lineage>
</organism>
<dbReference type="OrthoDB" id="9798158at2"/>
<dbReference type="InterPro" id="IPR007460">
    <property type="entry name" value="BrnT_toxin"/>
</dbReference>
<evidence type="ECO:0000313" key="1">
    <source>
        <dbReference type="EMBL" id="RCX07375.1"/>
    </source>
</evidence>